<evidence type="ECO:0000313" key="3">
    <source>
        <dbReference type="Proteomes" id="UP000499080"/>
    </source>
</evidence>
<gene>
    <name evidence="1" type="ORF">AVEN_215443_1</name>
    <name evidence="2" type="ORF">AVEN_274180_1</name>
</gene>
<protein>
    <submittedName>
        <fullName evidence="2">Uncharacterized protein</fullName>
    </submittedName>
</protein>
<sequence length="136" mass="15327">MRGALYEMPSLFMFRATKPPEIGAMAKKITLLHRLPYEKATPSTGLTSLGLKIRNRHVESCVYKNVLEPVANPGGFQSSCYTNSYISEYTVDILHNHTPWCPSLEHNCCAPSSLHFFWRWGRNSYVEVGGMTGSKL</sequence>
<evidence type="ECO:0000313" key="2">
    <source>
        <dbReference type="EMBL" id="GBO38387.1"/>
    </source>
</evidence>
<proteinExistence type="predicted"/>
<accession>A0A4Y2WR13</accession>
<dbReference type="EMBL" id="BGPR01004842">
    <property type="protein sequence ID" value="GBN03941.1"/>
    <property type="molecule type" value="Genomic_DNA"/>
</dbReference>
<comment type="caution">
    <text evidence="2">The sequence shown here is derived from an EMBL/GenBank/DDBJ whole genome shotgun (WGS) entry which is preliminary data.</text>
</comment>
<keyword evidence="3" id="KW-1185">Reference proteome</keyword>
<organism evidence="2 3">
    <name type="scientific">Araneus ventricosus</name>
    <name type="common">Orbweaver spider</name>
    <name type="synonym">Epeira ventricosa</name>
    <dbReference type="NCBI Taxonomy" id="182803"/>
    <lineage>
        <taxon>Eukaryota</taxon>
        <taxon>Metazoa</taxon>
        <taxon>Ecdysozoa</taxon>
        <taxon>Arthropoda</taxon>
        <taxon>Chelicerata</taxon>
        <taxon>Arachnida</taxon>
        <taxon>Araneae</taxon>
        <taxon>Araneomorphae</taxon>
        <taxon>Entelegynae</taxon>
        <taxon>Araneoidea</taxon>
        <taxon>Araneidae</taxon>
        <taxon>Araneus</taxon>
    </lineage>
</organism>
<dbReference type="AlphaFoldDB" id="A0A4Y2WR13"/>
<evidence type="ECO:0000313" key="1">
    <source>
        <dbReference type="EMBL" id="GBN03941.1"/>
    </source>
</evidence>
<name>A0A4Y2WR13_ARAVE</name>
<dbReference type="EMBL" id="BGPR01063085">
    <property type="protein sequence ID" value="GBO38387.1"/>
    <property type="molecule type" value="Genomic_DNA"/>
</dbReference>
<reference evidence="2 3" key="1">
    <citation type="journal article" date="2019" name="Sci. Rep.">
        <title>Orb-weaving spider Araneus ventricosus genome elucidates the spidroin gene catalogue.</title>
        <authorList>
            <person name="Kono N."/>
            <person name="Nakamura H."/>
            <person name="Ohtoshi R."/>
            <person name="Moran D.A.P."/>
            <person name="Shinohara A."/>
            <person name="Yoshida Y."/>
            <person name="Fujiwara M."/>
            <person name="Mori M."/>
            <person name="Tomita M."/>
            <person name="Arakawa K."/>
        </authorList>
    </citation>
    <scope>NUCLEOTIDE SEQUENCE [LARGE SCALE GENOMIC DNA]</scope>
</reference>
<dbReference type="Proteomes" id="UP000499080">
    <property type="component" value="Unassembled WGS sequence"/>
</dbReference>